<name>A0AAE3WKR3_BACPU</name>
<dbReference type="Proteomes" id="UP001182042">
    <property type="component" value="Unassembled WGS sequence"/>
</dbReference>
<dbReference type="RefSeq" id="WP_309415857.1">
    <property type="nucleotide sequence ID" value="NZ_CP187659.1"/>
</dbReference>
<protein>
    <submittedName>
        <fullName evidence="1">Uncharacterized protein</fullName>
    </submittedName>
</protein>
<dbReference type="EMBL" id="VKQA01000002">
    <property type="protein sequence ID" value="MDR4250742.1"/>
    <property type="molecule type" value="Genomic_DNA"/>
</dbReference>
<sequence length="124" mass="14042">MRGVTKDVISKGSLKAYVNRKENSVKVVINDEFEIVLEGTTDGIGAKKIIRSGYFELGDVQAFYEDVNTKLIKGELKRLSQKLSDMYENAEKIPGFFMYSKDVERNTEEVAFEITNIKSHGIPE</sequence>
<evidence type="ECO:0000313" key="2">
    <source>
        <dbReference type="Proteomes" id="UP001182042"/>
    </source>
</evidence>
<evidence type="ECO:0000313" key="1">
    <source>
        <dbReference type="EMBL" id="MDR4250742.1"/>
    </source>
</evidence>
<organism evidence="1 2">
    <name type="scientific">Bacillus pumilus</name>
    <name type="common">Bacillus mesentericus</name>
    <dbReference type="NCBI Taxonomy" id="1408"/>
    <lineage>
        <taxon>Bacteria</taxon>
        <taxon>Bacillati</taxon>
        <taxon>Bacillota</taxon>
        <taxon>Bacilli</taxon>
        <taxon>Bacillales</taxon>
        <taxon>Bacillaceae</taxon>
        <taxon>Bacillus</taxon>
    </lineage>
</organism>
<accession>A0AAE3WKR3</accession>
<comment type="caution">
    <text evidence="1">The sequence shown here is derived from an EMBL/GenBank/DDBJ whole genome shotgun (WGS) entry which is preliminary data.</text>
</comment>
<reference evidence="1" key="1">
    <citation type="submission" date="2019-07" db="EMBL/GenBank/DDBJ databases">
        <title>Phylogenomic Reclassification of ATCC Bacillus Strains and Various Taxa within the Genus Bacillus.</title>
        <authorList>
            <person name="Riojas M.A."/>
            <person name="Frank A.M."/>
            <person name="Fenn S.L."/>
            <person name="King S."/>
            <person name="Brower S."/>
            <person name="Hazbon M.H."/>
        </authorList>
    </citation>
    <scope>NUCLEOTIDE SEQUENCE</scope>
    <source>
        <strain evidence="1">ATCC 27142</strain>
    </source>
</reference>
<gene>
    <name evidence="1" type="ORF">FO508_10350</name>
</gene>
<dbReference type="AlphaFoldDB" id="A0AAE3WKR3"/>
<proteinExistence type="predicted"/>